<comment type="caution">
    <text evidence="1">The sequence shown here is derived from an EMBL/GenBank/DDBJ whole genome shotgun (WGS) entry which is preliminary data.</text>
</comment>
<evidence type="ECO:0000313" key="2">
    <source>
        <dbReference type="Proteomes" id="UP000192276"/>
    </source>
</evidence>
<proteinExistence type="predicted"/>
<reference evidence="2" key="1">
    <citation type="submission" date="2016-04" db="EMBL/GenBank/DDBJ databases">
        <authorList>
            <person name="Chen L."/>
            <person name="Zhuang W."/>
            <person name="Wang G."/>
        </authorList>
    </citation>
    <scope>NUCLEOTIDE SEQUENCE [LARGE SCALE GENOMIC DNA]</scope>
    <source>
        <strain evidence="2">208</strain>
    </source>
</reference>
<dbReference type="Proteomes" id="UP000192276">
    <property type="component" value="Unassembled WGS sequence"/>
</dbReference>
<protein>
    <submittedName>
        <fullName evidence="1">Uncharacterized protein</fullName>
    </submittedName>
</protein>
<dbReference type="EMBL" id="LWBP01000248">
    <property type="protein sequence ID" value="OQP46213.1"/>
    <property type="molecule type" value="Genomic_DNA"/>
</dbReference>
<accession>A0A1V9EJA9</accession>
<keyword evidence="2" id="KW-1185">Reference proteome</keyword>
<dbReference type="RefSeq" id="WP_081171104.1">
    <property type="nucleotide sequence ID" value="NZ_LWBP01000248.1"/>
</dbReference>
<sequence length="212" mass="25031">MNRIAYFEEINSITSPLLLLTNQLDTIIKARTNDLTEPIDVYLDFVAQLSQLNSEAAKTRGAFIRMQSGNIDTEDFFETHRESWGIPKFQEDLVTVDDFKNGFLYTFRDHSTSWCEDGEARDWFFNSIEARFVRHYEFWACDNGPEEILLNTSGDYKNIMWTIVKDYQDYSALASAIFTKQDLQDFYNNFDEEKGDYYKEDLLEMIEENPNW</sequence>
<dbReference type="OrthoDB" id="655798at2"/>
<name>A0A1V9EJA9_9BACT</name>
<dbReference type="STRING" id="550983.A4R26_32100"/>
<organism evidence="1 2">
    <name type="scientific">Niastella populi</name>
    <dbReference type="NCBI Taxonomy" id="550983"/>
    <lineage>
        <taxon>Bacteria</taxon>
        <taxon>Pseudomonadati</taxon>
        <taxon>Bacteroidota</taxon>
        <taxon>Chitinophagia</taxon>
        <taxon>Chitinophagales</taxon>
        <taxon>Chitinophagaceae</taxon>
        <taxon>Niastella</taxon>
    </lineage>
</organism>
<dbReference type="AlphaFoldDB" id="A0A1V9EJA9"/>
<evidence type="ECO:0000313" key="1">
    <source>
        <dbReference type="EMBL" id="OQP46213.1"/>
    </source>
</evidence>
<gene>
    <name evidence="1" type="ORF">A4R26_32100</name>
</gene>